<comment type="subcellular location">
    <subcellularLocation>
        <location evidence="1">Membrane</location>
        <topology evidence="1">Single-pass membrane protein</topology>
    </subcellularLocation>
</comment>
<protein>
    <recommendedName>
        <fullName evidence="12">Glycosyltransferase family 92 protein</fullName>
    </recommendedName>
</protein>
<dbReference type="PANTHER" id="PTHR21461:SF69">
    <property type="entry name" value="GLYCOSYLTRANSFERASE FAMILY 92 PROTEIN"/>
    <property type="match status" value="1"/>
</dbReference>
<dbReference type="GO" id="GO:0016020">
    <property type="term" value="C:membrane"/>
    <property type="evidence" value="ECO:0007669"/>
    <property type="project" value="UniProtKB-SubCell"/>
</dbReference>
<feature type="signal peptide" evidence="9">
    <location>
        <begin position="1"/>
        <end position="23"/>
    </location>
</feature>
<evidence type="ECO:0000256" key="7">
    <source>
        <dbReference type="ARBA" id="ARBA00023136"/>
    </source>
</evidence>
<feature type="chain" id="PRO_5032733560" description="Glycosyltransferase family 92 protein" evidence="9">
    <location>
        <begin position="24"/>
        <end position="541"/>
    </location>
</feature>
<proteinExistence type="inferred from homology"/>
<feature type="region of interest" description="Disordered" evidence="8">
    <location>
        <begin position="47"/>
        <end position="99"/>
    </location>
</feature>
<dbReference type="GO" id="GO:0016757">
    <property type="term" value="F:glycosyltransferase activity"/>
    <property type="evidence" value="ECO:0007669"/>
    <property type="project" value="UniProtKB-KW"/>
</dbReference>
<evidence type="ECO:0000256" key="1">
    <source>
        <dbReference type="ARBA" id="ARBA00004167"/>
    </source>
</evidence>
<dbReference type="OrthoDB" id="416298at2759"/>
<reference evidence="10" key="1">
    <citation type="submission" date="2021-02" db="EMBL/GenBank/DDBJ databases">
        <authorList>
            <person name="Dougan E. K."/>
            <person name="Rhodes N."/>
            <person name="Thang M."/>
            <person name="Chan C."/>
        </authorList>
    </citation>
    <scope>NUCLEOTIDE SEQUENCE</scope>
</reference>
<evidence type="ECO:0000256" key="9">
    <source>
        <dbReference type="SAM" id="SignalP"/>
    </source>
</evidence>
<dbReference type="PANTHER" id="PTHR21461">
    <property type="entry name" value="GLYCOSYLTRANSFERASE FAMILY 92 PROTEIN"/>
    <property type="match status" value="1"/>
</dbReference>
<sequence>MWRLVATIIGLLLAILPLWPVQHHFVLWTCKTYKCMKRGEEYAEERSEAPLSAEFPATIPSGTSSTTQNSSSSSSGSSSGGSSSSSGRPSSQVKEDVTTCKHDLSGRLYRMARNYKDNPVANDGLLLFDAFLHVSNKFAYVMFQPFGVPRPGRNFIKGEKELAMAMNVTWSCFWVSPEDPTRLLHTATDSQWQNRTFKGHGNYFGYDLLVVKCDAGMLTANGVSRPLMMNVSASMSNNVLAHWEKVLVCHEPLSPTPIKSVVCTGCLRVGRNPHSGVQYIAKSMDKLIKTWVEYSLRIGFDMVLMYFEDEDLSELEGMLREYIDSHRLVLVRSFFKGITAHGWSPLLLIQENHCLWRAKGFAKYVAHNDVDEWVDLSPQYPNINAYMDQALGGTDYAAISIPEKRWLIPGPKASRGGYNWDIYPCDEICRGGEGGRNKLLMDTERVEGYQVHIIKKPWQDGTTVRTPPDTEIRLVHYRLVHLATVSGMINCGDIFPGTMINSTYASWIRERCPSILPNLPNYTEPPPFWRRRRQPRMLLGP</sequence>
<accession>A0A812RYD4</accession>
<keyword evidence="6" id="KW-1133">Transmembrane helix</keyword>
<keyword evidence="4" id="KW-0808">Transferase</keyword>
<comment type="caution">
    <text evidence="10">The sequence shown here is derived from an EMBL/GenBank/DDBJ whole genome shotgun (WGS) entry which is preliminary data.</text>
</comment>
<dbReference type="InterPro" id="IPR008166">
    <property type="entry name" value="Glyco_transf_92"/>
</dbReference>
<evidence type="ECO:0000256" key="6">
    <source>
        <dbReference type="ARBA" id="ARBA00022989"/>
    </source>
</evidence>
<dbReference type="GO" id="GO:0005737">
    <property type="term" value="C:cytoplasm"/>
    <property type="evidence" value="ECO:0007669"/>
    <property type="project" value="TreeGrafter"/>
</dbReference>
<evidence type="ECO:0000313" key="11">
    <source>
        <dbReference type="Proteomes" id="UP000604046"/>
    </source>
</evidence>
<organism evidence="10 11">
    <name type="scientific">Symbiodinium natans</name>
    <dbReference type="NCBI Taxonomy" id="878477"/>
    <lineage>
        <taxon>Eukaryota</taxon>
        <taxon>Sar</taxon>
        <taxon>Alveolata</taxon>
        <taxon>Dinophyceae</taxon>
        <taxon>Suessiales</taxon>
        <taxon>Symbiodiniaceae</taxon>
        <taxon>Symbiodinium</taxon>
    </lineage>
</organism>
<evidence type="ECO:0000313" key="10">
    <source>
        <dbReference type="EMBL" id="CAE7457566.1"/>
    </source>
</evidence>
<dbReference type="Proteomes" id="UP000604046">
    <property type="component" value="Unassembled WGS sequence"/>
</dbReference>
<evidence type="ECO:0000256" key="4">
    <source>
        <dbReference type="ARBA" id="ARBA00022679"/>
    </source>
</evidence>
<evidence type="ECO:0000256" key="3">
    <source>
        <dbReference type="ARBA" id="ARBA00022676"/>
    </source>
</evidence>
<keyword evidence="9" id="KW-0732">Signal</keyword>
<dbReference type="AlphaFoldDB" id="A0A812RYD4"/>
<keyword evidence="7" id="KW-0472">Membrane</keyword>
<gene>
    <name evidence="10" type="ORF">SNAT2548_LOCUS25310</name>
</gene>
<evidence type="ECO:0000256" key="8">
    <source>
        <dbReference type="SAM" id="MobiDB-lite"/>
    </source>
</evidence>
<name>A0A812RYD4_9DINO</name>
<keyword evidence="11" id="KW-1185">Reference proteome</keyword>
<keyword evidence="3" id="KW-0328">Glycosyltransferase</keyword>
<evidence type="ECO:0000256" key="5">
    <source>
        <dbReference type="ARBA" id="ARBA00022692"/>
    </source>
</evidence>
<comment type="similarity">
    <text evidence="2">Belongs to the glycosyltransferase 92 family.</text>
</comment>
<dbReference type="Pfam" id="PF01697">
    <property type="entry name" value="Glyco_transf_92"/>
    <property type="match status" value="1"/>
</dbReference>
<keyword evidence="5" id="KW-0812">Transmembrane</keyword>
<feature type="compositionally biased region" description="Low complexity" evidence="8">
    <location>
        <begin position="61"/>
        <end position="91"/>
    </location>
</feature>
<evidence type="ECO:0008006" key="12">
    <source>
        <dbReference type="Google" id="ProtNLM"/>
    </source>
</evidence>
<evidence type="ECO:0000256" key="2">
    <source>
        <dbReference type="ARBA" id="ARBA00007647"/>
    </source>
</evidence>
<dbReference type="EMBL" id="CAJNDS010002387">
    <property type="protein sequence ID" value="CAE7457566.1"/>
    <property type="molecule type" value="Genomic_DNA"/>
</dbReference>